<organism evidence="1 2">
    <name type="scientific">Leptospira interrogans str. 2006001854</name>
    <dbReference type="NCBI Taxonomy" id="1001590"/>
    <lineage>
        <taxon>Bacteria</taxon>
        <taxon>Pseudomonadati</taxon>
        <taxon>Spirochaetota</taxon>
        <taxon>Spirochaetia</taxon>
        <taxon>Leptospirales</taxon>
        <taxon>Leptospiraceae</taxon>
        <taxon>Leptospira</taxon>
    </lineage>
</organism>
<proteinExistence type="predicted"/>
<reference evidence="1 2" key="1">
    <citation type="submission" date="2013-01" db="EMBL/GenBank/DDBJ databases">
        <authorList>
            <person name="Harkins D.M."/>
            <person name="Durkin A.S."/>
            <person name="Brinkac L.M."/>
            <person name="Haft D.H."/>
            <person name="Selengut J.D."/>
            <person name="Sanka R."/>
            <person name="DePew J."/>
            <person name="Purushe J."/>
            <person name="Hospenthal D.R."/>
            <person name="Murray C.K."/>
            <person name="Pimentel G."/>
            <person name="Wasfy M."/>
            <person name="Parker T."/>
            <person name="Miller R.S."/>
            <person name="Vinetz J.M."/>
            <person name="Sutton G.G."/>
            <person name="Nierman W.C."/>
            <person name="Fouts D.E."/>
        </authorList>
    </citation>
    <scope>NUCLEOTIDE SEQUENCE [LARGE SCALE GENOMIC DNA]</scope>
    <source>
        <strain evidence="1 2">2006001854</strain>
    </source>
</reference>
<dbReference type="EMBL" id="AFLW02000201">
    <property type="protein sequence ID" value="EMM80149.1"/>
    <property type="molecule type" value="Genomic_DNA"/>
</dbReference>
<accession>M6GC69</accession>
<dbReference type="Proteomes" id="UP000012128">
    <property type="component" value="Unassembled WGS sequence"/>
</dbReference>
<sequence length="220" mass="26217">MKKNTKYPGQRFSERLDLFRKLEKNCSETEKLMLNIPELTETLLSGKDIDVEYKFVSEEDHQQLYNLLLNILGKIDRLFLTEVISTVLKEILMNANKANAKRIFFLKKNLDIHNADHYSKGMRTFQEEITHHWDDQKEILQNSGFKIHFRAKMINSSLAILVENDSALLPQELDRIKKESSPLKIQRPFRCVYGYFRFSRKCRTWFSFNSTPFEKFRNRL</sequence>
<dbReference type="AlphaFoldDB" id="M6GC69"/>
<name>M6GC69_LEPIR</name>
<comment type="caution">
    <text evidence="1">The sequence shown here is derived from an EMBL/GenBank/DDBJ whole genome shotgun (WGS) entry which is preliminary data.</text>
</comment>
<protein>
    <submittedName>
        <fullName evidence="1">Uncharacterized protein</fullName>
    </submittedName>
</protein>
<gene>
    <name evidence="1" type="ORF">LEP1GSC037_1495</name>
</gene>
<evidence type="ECO:0000313" key="1">
    <source>
        <dbReference type="EMBL" id="EMM80149.1"/>
    </source>
</evidence>
<evidence type="ECO:0000313" key="2">
    <source>
        <dbReference type="Proteomes" id="UP000012128"/>
    </source>
</evidence>